<dbReference type="PROSITE" id="PS00092">
    <property type="entry name" value="N6_MTASE"/>
    <property type="match status" value="1"/>
</dbReference>
<evidence type="ECO:0000256" key="1">
    <source>
        <dbReference type="ARBA" id="ARBA00004496"/>
    </source>
</evidence>
<gene>
    <name evidence="16" type="ORF">T310_7999</name>
</gene>
<keyword evidence="9 13" id="KW-0694">RNA-binding</keyword>
<feature type="active site" description="Proton acceptor" evidence="12">
    <location>
        <position position="262"/>
    </location>
</feature>
<comment type="similarity">
    <text evidence="13">Belongs to the class I-like SAM-binding methyltransferase superfamily. TRM11 methyltransferase family.</text>
</comment>
<keyword evidence="10" id="KW-0520">NAD</keyword>
<dbReference type="SUPFAM" id="SSF53335">
    <property type="entry name" value="S-adenosyl-L-methionine-dependent methyltransferases"/>
    <property type="match status" value="1"/>
</dbReference>
<feature type="domain" description="Deacetylase sirtuin-type" evidence="15">
    <location>
        <begin position="158"/>
        <end position="432"/>
    </location>
</feature>
<comment type="caution">
    <text evidence="16">The sequence shown here is derived from an EMBL/GenBank/DDBJ whole genome shotgun (WGS) entry which is preliminary data.</text>
</comment>
<dbReference type="GO" id="GO:0008033">
    <property type="term" value="P:tRNA processing"/>
    <property type="evidence" value="ECO:0007669"/>
    <property type="project" value="UniProtKB-UniRule"/>
</dbReference>
<dbReference type="Pfam" id="PF02146">
    <property type="entry name" value="SIR2"/>
    <property type="match status" value="2"/>
</dbReference>
<dbReference type="GO" id="GO:0160102">
    <property type="term" value="F:tRNA (guanine(10)-N2)-methyltransferase activity"/>
    <property type="evidence" value="ECO:0007669"/>
    <property type="project" value="UniProtKB-EC"/>
</dbReference>
<dbReference type="GO" id="GO:0005737">
    <property type="term" value="C:cytoplasm"/>
    <property type="evidence" value="ECO:0007669"/>
    <property type="project" value="UniProtKB-SubCell"/>
</dbReference>
<accession>A0A0F4YIK2</accession>
<evidence type="ECO:0000256" key="8">
    <source>
        <dbReference type="ARBA" id="ARBA00022694"/>
    </source>
</evidence>
<keyword evidence="12" id="KW-0862">Zinc</keyword>
<evidence type="ECO:0000259" key="15">
    <source>
        <dbReference type="PROSITE" id="PS50305"/>
    </source>
</evidence>
<feature type="compositionally biased region" description="Low complexity" evidence="14">
    <location>
        <begin position="1008"/>
        <end position="1027"/>
    </location>
</feature>
<dbReference type="Pfam" id="PF01170">
    <property type="entry name" value="UPF0020"/>
    <property type="match status" value="1"/>
</dbReference>
<dbReference type="RefSeq" id="XP_013324666.1">
    <property type="nucleotide sequence ID" value="XM_013469212.1"/>
</dbReference>
<evidence type="ECO:0000313" key="17">
    <source>
        <dbReference type="Proteomes" id="UP000053958"/>
    </source>
</evidence>
<dbReference type="InterPro" id="IPR059073">
    <property type="entry name" value="TRMT11_N"/>
</dbReference>
<evidence type="ECO:0000256" key="3">
    <source>
        <dbReference type="ARBA" id="ARBA00022490"/>
    </source>
</evidence>
<proteinExistence type="inferred from homology"/>
<organism evidence="16 17">
    <name type="scientific">Rasamsonia emersonii (strain ATCC 16479 / CBS 393.64 / IMI 116815)</name>
    <dbReference type="NCBI Taxonomy" id="1408163"/>
    <lineage>
        <taxon>Eukaryota</taxon>
        <taxon>Fungi</taxon>
        <taxon>Dikarya</taxon>
        <taxon>Ascomycota</taxon>
        <taxon>Pezizomycotina</taxon>
        <taxon>Eurotiomycetes</taxon>
        <taxon>Eurotiomycetidae</taxon>
        <taxon>Eurotiales</taxon>
        <taxon>Trichocomaceae</taxon>
        <taxon>Rasamsonia</taxon>
    </lineage>
</organism>
<feature type="compositionally biased region" description="Basic and acidic residues" evidence="14">
    <location>
        <begin position="987"/>
        <end position="998"/>
    </location>
</feature>
<evidence type="ECO:0000256" key="12">
    <source>
        <dbReference type="PROSITE-ProRule" id="PRU00236"/>
    </source>
</evidence>
<protein>
    <recommendedName>
        <fullName evidence="11">tRNA (guanine(10)-N(2))-methyltransferase</fullName>
        <ecNumber evidence="11">2.1.1.214</ecNumber>
    </recommendedName>
</protein>
<feature type="region of interest" description="Disordered" evidence="14">
    <location>
        <begin position="1"/>
        <end position="63"/>
    </location>
</feature>
<feature type="binding site" evidence="12">
    <location>
        <position position="294"/>
    </location>
    <ligand>
        <name>Zn(2+)</name>
        <dbReference type="ChEBI" id="CHEBI:29105"/>
    </ligand>
</feature>
<evidence type="ECO:0000256" key="9">
    <source>
        <dbReference type="ARBA" id="ARBA00022884"/>
    </source>
</evidence>
<dbReference type="Proteomes" id="UP000053958">
    <property type="component" value="Unassembled WGS sequence"/>
</dbReference>
<dbReference type="InterPro" id="IPR029035">
    <property type="entry name" value="DHS-like_NAD/FAD-binding_dom"/>
</dbReference>
<dbReference type="InterPro" id="IPR002052">
    <property type="entry name" value="DNA_methylase_N6_adenine_CS"/>
</dbReference>
<sequence length="1061" mass="119392">MDLAPAREMESSLKKPLVEVDVAGSDSGDQEATVHPEEPPEDEVPPSQDEAESSDSSGEEWEGDSLYEEALHLARDDQLSSVPDACTPEEAAAYRKRLREIGKVAFVEETIGRGTITARKLCTAFGIVPPPFLEDAPDEAFHPLLALAISREYAKRQKLPEYNTIEDAVELLKKSKNIIVITGAGISTSLGIPDFRSKDTGLYSRLEHLGLSDPQEVFDIRLFREDPSIFFSIAKDILPTEKKFSPTHAFIRVLPEKIVQCHGSFATATCTKCKYQVPGETIFDTVRKGKVPECKRCKEEIASRPEGMKRKRSSNGLQKDRKKDDQDSSNEEEYEIPTPGVMKPDITFFGEDLPDEFGRRLIHHDRDIADLVIVIGTSLKVAPVADVPAIMPSNVPQLYISRTPVSHIGFDIDLLGDCDVVVSELCRRAGWELKHEMIPSDQKVEVVREEGYESRYTFKVTCIELLIDHRSTLEYAISCVIMIGMNKGFRIFFGIFLGPYQKFYRCGMLMINSNFEKKYRRLSKKKKKKKKKNQQPDAAAFTVRMEYLIRFAQAHETFRRPEIEALAKLAGIDVEFVFYNKYSPYCIVRLKDEAAARALIARSILGKDIIELWAQGTNYEELHAEVRRRTSDRWEKYRNVSFRFTVDSFAWKRSLDEKRAIIQSFAYLGFQGPIRMKNPEEDFWVLEEFLWDVEALEDPSLPGPIPPTEPQEPKKIYFGRWLAHGSRDMVNKYDLKKRRYISTTSMDAELSLITANMALAAPGKIFYDPFVGTGSFCVAAAHFGAMTLGSDIDGRSFRGKEEIRKGKPIGLVANLQQYGLESKFVDTFTSDLTNTPIRSVPFLDGIICDPPYGVREGLKVLGTRDGRGKEEVIIDGVPAHYLPGYVAPKKPYGFEAMLRDILDFAARTLVQGGRLSMWMPTSNDEDIELEIPTHPRLEVVSVSVQHFYNWSRRLLTYEKLPEGKVSSTTRARQKTDDPSGVTADELNEFRRKYFEIKKSKQPKKHNTGTETGTGAEAGAGTSTSTSKGTEEGKGEEPPTSELNSLNLAETGHDGPSGQDGK</sequence>
<keyword evidence="17" id="KW-1185">Reference proteome</keyword>
<dbReference type="GO" id="GO:0046872">
    <property type="term" value="F:metal ion binding"/>
    <property type="evidence" value="ECO:0007669"/>
    <property type="project" value="UniProtKB-KW"/>
</dbReference>
<dbReference type="Gene3D" id="3.40.50.150">
    <property type="entry name" value="Vaccinia Virus protein VP39"/>
    <property type="match status" value="1"/>
</dbReference>
<dbReference type="GO" id="GO:0032259">
    <property type="term" value="P:methylation"/>
    <property type="evidence" value="ECO:0007669"/>
    <property type="project" value="UniProtKB-UniRule"/>
</dbReference>
<keyword evidence="7 13" id="KW-0949">S-adenosyl-L-methionine</keyword>
<dbReference type="Pfam" id="PF25904">
    <property type="entry name" value="Tmrp11_N"/>
    <property type="match status" value="1"/>
</dbReference>
<evidence type="ECO:0000256" key="13">
    <source>
        <dbReference type="PROSITE-ProRule" id="PRU00959"/>
    </source>
</evidence>
<dbReference type="FunFam" id="3.40.50.150:FF:000260">
    <property type="entry name" value="RNA methylase family protein"/>
    <property type="match status" value="1"/>
</dbReference>
<evidence type="ECO:0000256" key="11">
    <source>
        <dbReference type="ARBA" id="ARBA00066937"/>
    </source>
</evidence>
<dbReference type="GO" id="GO:0070403">
    <property type="term" value="F:NAD+ binding"/>
    <property type="evidence" value="ECO:0007669"/>
    <property type="project" value="InterPro"/>
</dbReference>
<feature type="region of interest" description="Disordered" evidence="14">
    <location>
        <begin position="305"/>
        <end position="343"/>
    </location>
</feature>
<dbReference type="SUPFAM" id="SSF52467">
    <property type="entry name" value="DHS-like NAD/FAD-binding domain"/>
    <property type="match status" value="1"/>
</dbReference>
<dbReference type="PROSITE" id="PS50305">
    <property type="entry name" value="SIRTUIN"/>
    <property type="match status" value="1"/>
</dbReference>
<evidence type="ECO:0000256" key="6">
    <source>
        <dbReference type="ARBA" id="ARBA00022679"/>
    </source>
</evidence>
<dbReference type="STRING" id="1408163.A0A0F4YIK2"/>
<feature type="binding site" evidence="12">
    <location>
        <position position="270"/>
    </location>
    <ligand>
        <name>Zn(2+)</name>
        <dbReference type="ChEBI" id="CHEBI:29105"/>
    </ligand>
</feature>
<dbReference type="OrthoDB" id="420264at2759"/>
<dbReference type="InterPro" id="IPR026591">
    <property type="entry name" value="Sirtuin_cat_small_dom_sf"/>
</dbReference>
<keyword evidence="4 13" id="KW-0820">tRNA-binding</keyword>
<evidence type="ECO:0000256" key="14">
    <source>
        <dbReference type="SAM" id="MobiDB-lite"/>
    </source>
</evidence>
<evidence type="ECO:0000256" key="4">
    <source>
        <dbReference type="ARBA" id="ARBA00022555"/>
    </source>
</evidence>
<keyword evidence="3" id="KW-0963">Cytoplasm</keyword>
<dbReference type="PROSITE" id="PS51627">
    <property type="entry name" value="SAM_MT_TRM11"/>
    <property type="match status" value="1"/>
</dbReference>
<evidence type="ECO:0000256" key="2">
    <source>
        <dbReference type="ARBA" id="ARBA00006924"/>
    </source>
</evidence>
<dbReference type="InterPro" id="IPR000241">
    <property type="entry name" value="RlmKL-like_Mtase"/>
</dbReference>
<name>A0A0F4YIK2_RASE3</name>
<comment type="subcellular location">
    <subcellularLocation>
        <location evidence="1">Cytoplasm</location>
    </subcellularLocation>
</comment>
<reference evidence="16 17" key="1">
    <citation type="submission" date="2015-04" db="EMBL/GenBank/DDBJ databases">
        <authorList>
            <person name="Heijne W.H."/>
            <person name="Fedorova N.D."/>
            <person name="Nierman W.C."/>
            <person name="Vollebregt A.W."/>
            <person name="Zhao Z."/>
            <person name="Wu L."/>
            <person name="Kumar M."/>
            <person name="Stam H."/>
            <person name="van den Berg M.A."/>
            <person name="Pel H.J."/>
        </authorList>
    </citation>
    <scope>NUCLEOTIDE SEQUENCE [LARGE SCALE GENOMIC DNA]</scope>
    <source>
        <strain evidence="16 17">CBS 393.64</strain>
    </source>
</reference>
<dbReference type="EC" id="2.1.1.214" evidence="11"/>
<dbReference type="GO" id="GO:0000049">
    <property type="term" value="F:tRNA binding"/>
    <property type="evidence" value="ECO:0007669"/>
    <property type="project" value="UniProtKB-UniRule"/>
</dbReference>
<feature type="region of interest" description="Disordered" evidence="14">
    <location>
        <begin position="964"/>
        <end position="1061"/>
    </location>
</feature>
<dbReference type="InterPro" id="IPR003000">
    <property type="entry name" value="Sirtuin"/>
</dbReference>
<evidence type="ECO:0000256" key="10">
    <source>
        <dbReference type="ARBA" id="ARBA00023027"/>
    </source>
</evidence>
<keyword evidence="5 13" id="KW-0489">Methyltransferase</keyword>
<dbReference type="PANTHER" id="PTHR13370">
    <property type="entry name" value="RNA METHYLASE-RELATED"/>
    <property type="match status" value="1"/>
</dbReference>
<dbReference type="InterPro" id="IPR026590">
    <property type="entry name" value="Ssirtuin_cat_dom"/>
</dbReference>
<evidence type="ECO:0000313" key="16">
    <source>
        <dbReference type="EMBL" id="KKA18054.1"/>
    </source>
</evidence>
<evidence type="ECO:0000256" key="5">
    <source>
        <dbReference type="ARBA" id="ARBA00022603"/>
    </source>
</evidence>
<keyword evidence="8 13" id="KW-0819">tRNA processing</keyword>
<keyword evidence="12" id="KW-0479">Metal-binding</keyword>
<feature type="compositionally biased region" description="Acidic residues" evidence="14">
    <location>
        <begin position="39"/>
        <end position="63"/>
    </location>
</feature>
<dbReference type="PANTHER" id="PTHR13370:SF3">
    <property type="entry name" value="TRNA (GUANINE(10)-N2)-METHYLTRANSFERASE HOMOLOG"/>
    <property type="match status" value="1"/>
</dbReference>
<keyword evidence="6 13" id="KW-0808">Transferase</keyword>
<evidence type="ECO:0000256" key="7">
    <source>
        <dbReference type="ARBA" id="ARBA00022691"/>
    </source>
</evidence>
<feature type="binding site" evidence="12">
    <location>
        <position position="273"/>
    </location>
    <ligand>
        <name>Zn(2+)</name>
        <dbReference type="ChEBI" id="CHEBI:29105"/>
    </ligand>
</feature>
<dbReference type="InterPro" id="IPR016691">
    <property type="entry name" value="TRMT11"/>
</dbReference>
<dbReference type="GeneID" id="25320264"/>
<dbReference type="GO" id="GO:0043527">
    <property type="term" value="C:tRNA methyltransferase complex"/>
    <property type="evidence" value="ECO:0007669"/>
    <property type="project" value="UniProtKB-ARBA"/>
</dbReference>
<dbReference type="AlphaFoldDB" id="A0A0F4YIK2"/>
<comment type="similarity">
    <text evidence="2">Belongs to the sirtuin family. Class I subfamily.</text>
</comment>
<dbReference type="EMBL" id="LASV01000506">
    <property type="protein sequence ID" value="KKA18054.1"/>
    <property type="molecule type" value="Genomic_DNA"/>
</dbReference>
<feature type="binding site" evidence="12">
    <location>
        <position position="297"/>
    </location>
    <ligand>
        <name>Zn(2+)</name>
        <dbReference type="ChEBI" id="CHEBI:29105"/>
    </ligand>
</feature>
<dbReference type="Gene3D" id="3.30.1600.10">
    <property type="entry name" value="SIR2/SIRT2 'Small Domain"/>
    <property type="match status" value="1"/>
</dbReference>
<feature type="compositionally biased region" description="Basic and acidic residues" evidence="14">
    <location>
        <begin position="1"/>
        <end position="18"/>
    </location>
</feature>
<dbReference type="InterPro" id="IPR029063">
    <property type="entry name" value="SAM-dependent_MTases_sf"/>
</dbReference>